<accession>A0ABQ3Z9X6</accession>
<dbReference type="SUPFAM" id="SSF53474">
    <property type="entry name" value="alpha/beta-Hydrolases"/>
    <property type="match status" value="1"/>
</dbReference>
<reference evidence="2 3" key="1">
    <citation type="submission" date="2021-01" db="EMBL/GenBank/DDBJ databases">
        <title>Whole genome shotgun sequence of Actinoplanes durhamensis NBRC 14914.</title>
        <authorList>
            <person name="Komaki H."/>
            <person name="Tamura T."/>
        </authorList>
    </citation>
    <scope>NUCLEOTIDE SEQUENCE [LARGE SCALE GENOMIC DNA]</scope>
    <source>
        <strain evidence="2 3">NBRC 14914</strain>
    </source>
</reference>
<dbReference type="RefSeq" id="WP_203734491.1">
    <property type="nucleotide sequence ID" value="NZ_BAAATX010000020.1"/>
</dbReference>
<dbReference type="PANTHER" id="PTHR43798:SF33">
    <property type="entry name" value="HYDROLASE, PUTATIVE (AFU_ORTHOLOGUE AFUA_2G14860)-RELATED"/>
    <property type="match status" value="1"/>
</dbReference>
<keyword evidence="3" id="KW-1185">Reference proteome</keyword>
<gene>
    <name evidence="2" type="ORF">Adu01nite_79850</name>
</gene>
<evidence type="ECO:0000313" key="2">
    <source>
        <dbReference type="EMBL" id="GIE06635.1"/>
    </source>
</evidence>
<dbReference type="Gene3D" id="3.40.50.1820">
    <property type="entry name" value="alpha/beta hydrolase"/>
    <property type="match status" value="1"/>
</dbReference>
<dbReference type="PANTHER" id="PTHR43798">
    <property type="entry name" value="MONOACYLGLYCEROL LIPASE"/>
    <property type="match status" value="1"/>
</dbReference>
<proteinExistence type="predicted"/>
<keyword evidence="2" id="KW-0378">Hydrolase</keyword>
<dbReference type="Pfam" id="PF12697">
    <property type="entry name" value="Abhydrolase_6"/>
    <property type="match status" value="1"/>
</dbReference>
<dbReference type="PRINTS" id="PR00111">
    <property type="entry name" value="ABHYDROLASE"/>
</dbReference>
<dbReference type="InterPro" id="IPR000073">
    <property type="entry name" value="AB_hydrolase_1"/>
</dbReference>
<dbReference type="EMBL" id="BOML01000065">
    <property type="protein sequence ID" value="GIE06635.1"/>
    <property type="molecule type" value="Genomic_DNA"/>
</dbReference>
<comment type="caution">
    <text evidence="2">The sequence shown here is derived from an EMBL/GenBank/DDBJ whole genome shotgun (WGS) entry which is preliminary data.</text>
</comment>
<name>A0ABQ3Z9X6_9ACTN</name>
<dbReference type="Proteomes" id="UP000637628">
    <property type="component" value="Unassembled WGS sequence"/>
</dbReference>
<protein>
    <submittedName>
        <fullName evidence="2">Alpha/beta hydrolase</fullName>
    </submittedName>
</protein>
<organism evidence="2 3">
    <name type="scientific">Paractinoplanes durhamensis</name>
    <dbReference type="NCBI Taxonomy" id="113563"/>
    <lineage>
        <taxon>Bacteria</taxon>
        <taxon>Bacillati</taxon>
        <taxon>Actinomycetota</taxon>
        <taxon>Actinomycetes</taxon>
        <taxon>Micromonosporales</taxon>
        <taxon>Micromonosporaceae</taxon>
        <taxon>Paractinoplanes</taxon>
    </lineage>
</organism>
<evidence type="ECO:0000313" key="3">
    <source>
        <dbReference type="Proteomes" id="UP000637628"/>
    </source>
</evidence>
<feature type="domain" description="AB hydrolase-1" evidence="1">
    <location>
        <begin position="12"/>
        <end position="229"/>
    </location>
</feature>
<dbReference type="InterPro" id="IPR029058">
    <property type="entry name" value="AB_hydrolase_fold"/>
</dbReference>
<sequence length="239" mass="25615">MLFTERGNGRPFLLLHGGAGPASVTAFADLLAASHPARAITPTHPGFDGTPLDKPTVRELAALYADLLDELDLDDVTVVGNSIGGWITAELALLHPRRVSAVVIVDAVGIEVPGHPVADFFNLTFPQVAELSYANPARFAINPATIRPEIMAGNRKTLEVYAGEPSMIDPSLRPRLAEITHPTLIVWGEADRIADVHYGRAFAESIPGAEFLVLPGTGHLPQIESPELLLPAVWDFARS</sequence>
<dbReference type="GO" id="GO:0016787">
    <property type="term" value="F:hydrolase activity"/>
    <property type="evidence" value="ECO:0007669"/>
    <property type="project" value="UniProtKB-KW"/>
</dbReference>
<evidence type="ECO:0000259" key="1">
    <source>
        <dbReference type="Pfam" id="PF12697"/>
    </source>
</evidence>
<dbReference type="InterPro" id="IPR050266">
    <property type="entry name" value="AB_hydrolase_sf"/>
</dbReference>